<dbReference type="EMBL" id="JAMKFB020000020">
    <property type="protein sequence ID" value="KAL0165119.1"/>
    <property type="molecule type" value="Genomic_DNA"/>
</dbReference>
<accession>A0ABD0NT79</accession>
<comment type="caution">
    <text evidence="2">The sequence shown here is derived from an EMBL/GenBank/DDBJ whole genome shotgun (WGS) entry which is preliminary data.</text>
</comment>
<reference evidence="2 3" key="1">
    <citation type="submission" date="2024-05" db="EMBL/GenBank/DDBJ databases">
        <title>Genome sequencing and assembly of Indian major carp, Cirrhinus mrigala (Hamilton, 1822).</title>
        <authorList>
            <person name="Mohindra V."/>
            <person name="Chowdhury L.M."/>
            <person name="Lal K."/>
            <person name="Jena J.K."/>
        </authorList>
    </citation>
    <scope>NUCLEOTIDE SEQUENCE [LARGE SCALE GENOMIC DNA]</scope>
    <source>
        <strain evidence="2">CM1030</strain>
        <tissue evidence="2">Blood</tissue>
    </source>
</reference>
<evidence type="ECO:0000313" key="2">
    <source>
        <dbReference type="EMBL" id="KAL0165119.1"/>
    </source>
</evidence>
<name>A0ABD0NT79_CIRMR</name>
<protein>
    <submittedName>
        <fullName evidence="2">Uncharacterized protein</fullName>
    </submittedName>
</protein>
<dbReference type="Proteomes" id="UP001529510">
    <property type="component" value="Unassembled WGS sequence"/>
</dbReference>
<keyword evidence="1" id="KW-0472">Membrane</keyword>
<evidence type="ECO:0000256" key="1">
    <source>
        <dbReference type="SAM" id="Phobius"/>
    </source>
</evidence>
<evidence type="ECO:0000313" key="3">
    <source>
        <dbReference type="Proteomes" id="UP001529510"/>
    </source>
</evidence>
<feature type="transmembrane region" description="Helical" evidence="1">
    <location>
        <begin position="6"/>
        <end position="28"/>
    </location>
</feature>
<keyword evidence="1" id="KW-1133">Transmembrane helix</keyword>
<gene>
    <name evidence="2" type="ORF">M9458_040872</name>
</gene>
<proteinExistence type="predicted"/>
<feature type="non-terminal residue" evidence="2">
    <location>
        <position position="53"/>
    </location>
</feature>
<keyword evidence="1" id="KW-0812">Transmembrane</keyword>
<sequence>MSWLGRNALIGLGVSVTISTGLIALLIIKEALRRRRNRRLLLNNTSSGLQNET</sequence>
<organism evidence="2 3">
    <name type="scientific">Cirrhinus mrigala</name>
    <name type="common">Mrigala</name>
    <dbReference type="NCBI Taxonomy" id="683832"/>
    <lineage>
        <taxon>Eukaryota</taxon>
        <taxon>Metazoa</taxon>
        <taxon>Chordata</taxon>
        <taxon>Craniata</taxon>
        <taxon>Vertebrata</taxon>
        <taxon>Euteleostomi</taxon>
        <taxon>Actinopterygii</taxon>
        <taxon>Neopterygii</taxon>
        <taxon>Teleostei</taxon>
        <taxon>Ostariophysi</taxon>
        <taxon>Cypriniformes</taxon>
        <taxon>Cyprinidae</taxon>
        <taxon>Labeoninae</taxon>
        <taxon>Labeonini</taxon>
        <taxon>Cirrhinus</taxon>
    </lineage>
</organism>
<dbReference type="AlphaFoldDB" id="A0ABD0NT79"/>
<keyword evidence="3" id="KW-1185">Reference proteome</keyword>